<dbReference type="Proteomes" id="UP000553963">
    <property type="component" value="Unassembled WGS sequence"/>
</dbReference>
<organism evidence="1 2">
    <name type="scientific">Kaistia hirudinis</name>
    <dbReference type="NCBI Taxonomy" id="1293440"/>
    <lineage>
        <taxon>Bacteria</taxon>
        <taxon>Pseudomonadati</taxon>
        <taxon>Pseudomonadota</taxon>
        <taxon>Alphaproteobacteria</taxon>
        <taxon>Hyphomicrobiales</taxon>
        <taxon>Kaistiaceae</taxon>
        <taxon>Kaistia</taxon>
    </lineage>
</organism>
<dbReference type="InterPro" id="IPR014718">
    <property type="entry name" value="GH-type_carb-bd"/>
</dbReference>
<evidence type="ECO:0008006" key="3">
    <source>
        <dbReference type="Google" id="ProtNLM"/>
    </source>
</evidence>
<dbReference type="InterPro" id="IPR011013">
    <property type="entry name" value="Gal_mutarotase_sf_dom"/>
</dbReference>
<proteinExistence type="predicted"/>
<gene>
    <name evidence="1" type="ORF">GGR25_002794</name>
</gene>
<dbReference type="GO" id="GO:0030246">
    <property type="term" value="F:carbohydrate binding"/>
    <property type="evidence" value="ECO:0007669"/>
    <property type="project" value="InterPro"/>
</dbReference>
<protein>
    <recommendedName>
        <fullName evidence="3">Aldose 1-epimerase</fullName>
    </recommendedName>
</protein>
<reference evidence="1 2" key="1">
    <citation type="submission" date="2020-08" db="EMBL/GenBank/DDBJ databases">
        <title>Genomic Encyclopedia of Type Strains, Phase IV (KMG-IV): sequencing the most valuable type-strain genomes for metagenomic binning, comparative biology and taxonomic classification.</title>
        <authorList>
            <person name="Goeker M."/>
        </authorList>
    </citation>
    <scope>NUCLEOTIDE SEQUENCE [LARGE SCALE GENOMIC DNA]</scope>
    <source>
        <strain evidence="1 2">DSM 25966</strain>
    </source>
</reference>
<dbReference type="RefSeq" id="WP_183399353.1">
    <property type="nucleotide sequence ID" value="NZ_JACIDS010000003.1"/>
</dbReference>
<dbReference type="GO" id="GO:0005975">
    <property type="term" value="P:carbohydrate metabolic process"/>
    <property type="evidence" value="ECO:0007669"/>
    <property type="project" value="InterPro"/>
</dbReference>
<evidence type="ECO:0000313" key="2">
    <source>
        <dbReference type="Proteomes" id="UP000553963"/>
    </source>
</evidence>
<dbReference type="GO" id="GO:0003824">
    <property type="term" value="F:catalytic activity"/>
    <property type="evidence" value="ECO:0007669"/>
    <property type="project" value="InterPro"/>
</dbReference>
<dbReference type="AlphaFoldDB" id="A0A840AQN8"/>
<accession>A0A840AQN8</accession>
<sequence>MSGETDDYRGLGWAHGALTVQRLGAMLAPITFVVAGGRQVSPMHIAPWAGTPEADGLPGILKRLRGDWSCAPFGYAVPVPDAAPDWAPLLGTPEAGEELHGHSSNAEWQWLDGAHGSLALTLDYPDASPIARVERRITPDPQAAAVDIEFTIETRAACRLPIGLHPTFRLPKLAQACHLEPAPFTEGRTYPGTVEPAGPLFAIDRSFKDLRAVPLRNGGTTDASRIPLADDAEELVQLNGIEGSCALANRAEGYRVRLIWQKEHFPSLLLWFSNRGRKFAPFDGTHVAIGIEPICSPFGLGPATARADNPIARSGTSTARDFAAGEIFTTRYRIEAEAL</sequence>
<dbReference type="Gene3D" id="2.70.98.10">
    <property type="match status" value="1"/>
</dbReference>
<name>A0A840AQN8_9HYPH</name>
<dbReference type="SUPFAM" id="SSF74650">
    <property type="entry name" value="Galactose mutarotase-like"/>
    <property type="match status" value="1"/>
</dbReference>
<evidence type="ECO:0000313" key="1">
    <source>
        <dbReference type="EMBL" id="MBB3931744.1"/>
    </source>
</evidence>
<comment type="caution">
    <text evidence="1">The sequence shown here is derived from an EMBL/GenBank/DDBJ whole genome shotgun (WGS) entry which is preliminary data.</text>
</comment>
<dbReference type="EMBL" id="JACIDS010000003">
    <property type="protein sequence ID" value="MBB3931744.1"/>
    <property type="molecule type" value="Genomic_DNA"/>
</dbReference>
<keyword evidence="2" id="KW-1185">Reference proteome</keyword>